<evidence type="ECO:0000256" key="7">
    <source>
        <dbReference type="ARBA" id="ARBA00023014"/>
    </source>
</evidence>
<dbReference type="InterPro" id="IPR001080">
    <property type="entry name" value="3Fe4S_ferredoxin"/>
</dbReference>
<evidence type="ECO:0000256" key="4">
    <source>
        <dbReference type="ARBA" id="ARBA00022723"/>
    </source>
</evidence>
<keyword evidence="3" id="KW-0004">4Fe-4S</keyword>
<gene>
    <name evidence="11" type="ORF">ABNN70_07435</name>
</gene>
<evidence type="ECO:0000313" key="11">
    <source>
        <dbReference type="EMBL" id="XCJ18259.1"/>
    </source>
</evidence>
<comment type="function">
    <text evidence="8">Ferredoxins are iron-sulfur proteins that transfer electrons in a wide variety of metabolic reactions.</text>
</comment>
<dbReference type="Gene3D" id="3.30.70.20">
    <property type="match status" value="1"/>
</dbReference>
<evidence type="ECO:0000256" key="2">
    <source>
        <dbReference type="ARBA" id="ARBA00022448"/>
    </source>
</evidence>
<evidence type="ECO:0000256" key="1">
    <source>
        <dbReference type="ARBA" id="ARBA00001966"/>
    </source>
</evidence>
<protein>
    <recommendedName>
        <fullName evidence="8">Ferredoxin</fullName>
    </recommendedName>
</protein>
<dbReference type="RefSeq" id="WP_353949320.1">
    <property type="nucleotide sequence ID" value="NZ_CP159510.1"/>
</dbReference>
<dbReference type="GO" id="GO:0009055">
    <property type="term" value="F:electron transfer activity"/>
    <property type="evidence" value="ECO:0007669"/>
    <property type="project" value="UniProtKB-UniRule"/>
</dbReference>
<dbReference type="InterPro" id="IPR017896">
    <property type="entry name" value="4Fe4S_Fe-S-bd"/>
</dbReference>
<organism evidence="11">
    <name type="scientific">Sporolactobacillus sp. Y61</name>
    <dbReference type="NCBI Taxonomy" id="3160863"/>
    <lineage>
        <taxon>Bacteria</taxon>
        <taxon>Bacillati</taxon>
        <taxon>Bacillota</taxon>
        <taxon>Bacilli</taxon>
        <taxon>Bacillales</taxon>
        <taxon>Sporolactobacillaceae</taxon>
        <taxon>Sporolactobacillus</taxon>
    </lineage>
</organism>
<evidence type="ECO:0000256" key="9">
    <source>
        <dbReference type="SAM" id="MobiDB-lite"/>
    </source>
</evidence>
<keyword evidence="4 8" id="KW-0479">Metal-binding</keyword>
<dbReference type="InterPro" id="IPR052395">
    <property type="entry name" value="ET_Ferredoxin"/>
</dbReference>
<keyword evidence="5 8" id="KW-0249">Electron transport</keyword>
<dbReference type="PROSITE" id="PS51379">
    <property type="entry name" value="4FE4S_FER_2"/>
    <property type="match status" value="1"/>
</dbReference>
<keyword evidence="7 8" id="KW-0411">Iron-sulfur</keyword>
<evidence type="ECO:0000256" key="8">
    <source>
        <dbReference type="RuleBase" id="RU368020"/>
    </source>
</evidence>
<dbReference type="PANTHER" id="PTHR39163">
    <property type="entry name" value="FERREDOXIN"/>
    <property type="match status" value="1"/>
</dbReference>
<dbReference type="AlphaFoldDB" id="A0AAU8IJR3"/>
<reference evidence="11" key="1">
    <citation type="submission" date="2024-06" db="EMBL/GenBank/DDBJ databases">
        <authorList>
            <person name="Fan A."/>
            <person name="Zhang F.Y."/>
            <person name="Zhang L."/>
        </authorList>
    </citation>
    <scope>NUCLEOTIDE SEQUENCE</scope>
    <source>
        <strain evidence="11">Y61</strain>
    </source>
</reference>
<name>A0AAU8IJR3_9BACL</name>
<keyword evidence="2 8" id="KW-0813">Transport</keyword>
<dbReference type="SUPFAM" id="SSF54862">
    <property type="entry name" value="4Fe-4S ferredoxins"/>
    <property type="match status" value="1"/>
</dbReference>
<accession>A0AAU8IJR3</accession>
<dbReference type="Pfam" id="PF13370">
    <property type="entry name" value="Fer4_13"/>
    <property type="match status" value="1"/>
</dbReference>
<proteinExistence type="predicted"/>
<evidence type="ECO:0000256" key="5">
    <source>
        <dbReference type="ARBA" id="ARBA00022982"/>
    </source>
</evidence>
<dbReference type="EMBL" id="CP159510">
    <property type="protein sequence ID" value="XCJ18259.1"/>
    <property type="molecule type" value="Genomic_DNA"/>
</dbReference>
<feature type="region of interest" description="Disordered" evidence="9">
    <location>
        <begin position="64"/>
        <end position="86"/>
    </location>
</feature>
<keyword evidence="6 8" id="KW-0408">Iron</keyword>
<feature type="domain" description="4Fe-4S ferredoxin-type" evidence="10">
    <location>
        <begin position="3"/>
        <end position="31"/>
    </location>
</feature>
<dbReference type="PRINTS" id="PR00352">
    <property type="entry name" value="3FE4SFRDOXIN"/>
</dbReference>
<dbReference type="GO" id="GO:0005506">
    <property type="term" value="F:iron ion binding"/>
    <property type="evidence" value="ECO:0007669"/>
    <property type="project" value="UniProtKB-UniRule"/>
</dbReference>
<dbReference type="PANTHER" id="PTHR39163:SF1">
    <property type="entry name" value="FERREDOXIN"/>
    <property type="match status" value="1"/>
</dbReference>
<dbReference type="GO" id="GO:0051539">
    <property type="term" value="F:4 iron, 4 sulfur cluster binding"/>
    <property type="evidence" value="ECO:0007669"/>
    <property type="project" value="UniProtKB-KW"/>
</dbReference>
<evidence type="ECO:0000256" key="6">
    <source>
        <dbReference type="ARBA" id="ARBA00023004"/>
    </source>
</evidence>
<sequence length="86" mass="9128">MAKYVIVDKDTCIACGACGCAAPDVFGYDEEGLSEVLLDLNQGTAKIPDELLDDVEDAFEGCPSESIKMSHTPFNGNPLKAENEAS</sequence>
<comment type="cofactor">
    <cofactor evidence="1">
        <name>[4Fe-4S] cluster</name>
        <dbReference type="ChEBI" id="CHEBI:49883"/>
    </cofactor>
</comment>
<evidence type="ECO:0000256" key="3">
    <source>
        <dbReference type="ARBA" id="ARBA00022485"/>
    </source>
</evidence>
<evidence type="ECO:0000259" key="10">
    <source>
        <dbReference type="PROSITE" id="PS51379"/>
    </source>
</evidence>